<dbReference type="EMBL" id="ML769401">
    <property type="protein sequence ID" value="KAE9406626.1"/>
    <property type="molecule type" value="Genomic_DNA"/>
</dbReference>
<reference evidence="4" key="1">
    <citation type="journal article" date="2019" name="Environ. Microbiol.">
        <title>Fungal ecological strategies reflected in gene transcription - a case study of two litter decomposers.</title>
        <authorList>
            <person name="Barbi F."/>
            <person name="Kohler A."/>
            <person name="Barry K."/>
            <person name="Baskaran P."/>
            <person name="Daum C."/>
            <person name="Fauchery L."/>
            <person name="Ihrmark K."/>
            <person name="Kuo A."/>
            <person name="LaButti K."/>
            <person name="Lipzen A."/>
            <person name="Morin E."/>
            <person name="Grigoriev I.V."/>
            <person name="Henrissat B."/>
            <person name="Lindahl B."/>
            <person name="Martin F."/>
        </authorList>
    </citation>
    <scope>NUCLEOTIDE SEQUENCE</scope>
    <source>
        <strain evidence="4">JB14</strain>
    </source>
</reference>
<dbReference type="OrthoDB" id="4456959at2759"/>
<evidence type="ECO:0000259" key="3">
    <source>
        <dbReference type="SMART" id="SM00906"/>
    </source>
</evidence>
<feature type="domain" description="Xylanolytic transcriptional activator regulatory" evidence="3">
    <location>
        <begin position="329"/>
        <end position="401"/>
    </location>
</feature>
<name>A0A6A4I7Q0_9AGAR</name>
<organism evidence="4 5">
    <name type="scientific">Gymnopus androsaceus JB14</name>
    <dbReference type="NCBI Taxonomy" id="1447944"/>
    <lineage>
        <taxon>Eukaryota</taxon>
        <taxon>Fungi</taxon>
        <taxon>Dikarya</taxon>
        <taxon>Basidiomycota</taxon>
        <taxon>Agaricomycotina</taxon>
        <taxon>Agaricomycetes</taxon>
        <taxon>Agaricomycetidae</taxon>
        <taxon>Agaricales</taxon>
        <taxon>Marasmiineae</taxon>
        <taxon>Omphalotaceae</taxon>
        <taxon>Gymnopus</taxon>
    </lineage>
</organism>
<gene>
    <name evidence="4" type="ORF">BT96DRAFT_875577</name>
</gene>
<dbReference type="Proteomes" id="UP000799118">
    <property type="component" value="Unassembled WGS sequence"/>
</dbReference>
<dbReference type="InterPro" id="IPR007219">
    <property type="entry name" value="XnlR_reg_dom"/>
</dbReference>
<dbReference type="GO" id="GO:0008270">
    <property type="term" value="F:zinc ion binding"/>
    <property type="evidence" value="ECO:0007669"/>
    <property type="project" value="InterPro"/>
</dbReference>
<evidence type="ECO:0000256" key="2">
    <source>
        <dbReference type="SAM" id="MobiDB-lite"/>
    </source>
</evidence>
<dbReference type="Pfam" id="PF04082">
    <property type="entry name" value="Fungal_trans"/>
    <property type="match status" value="1"/>
</dbReference>
<evidence type="ECO:0000256" key="1">
    <source>
        <dbReference type="ARBA" id="ARBA00023242"/>
    </source>
</evidence>
<feature type="compositionally biased region" description="Polar residues" evidence="2">
    <location>
        <begin position="674"/>
        <end position="690"/>
    </location>
</feature>
<keyword evidence="5" id="KW-1185">Reference proteome</keyword>
<protein>
    <recommendedName>
        <fullName evidence="3">Xylanolytic transcriptional activator regulatory domain-containing protein</fullName>
    </recommendedName>
</protein>
<dbReference type="GO" id="GO:0003700">
    <property type="term" value="F:DNA-binding transcription factor activity"/>
    <property type="evidence" value="ECO:0007669"/>
    <property type="project" value="InterPro"/>
</dbReference>
<accession>A0A6A4I7Q0</accession>
<evidence type="ECO:0000313" key="5">
    <source>
        <dbReference type="Proteomes" id="UP000799118"/>
    </source>
</evidence>
<proteinExistence type="predicted"/>
<sequence>MPDNICSGCLNAGVECTHNRMKRKRGPKPAPKSTTENSFESAETLVSCILAEPETYPIPGDPDTIRALLVDISRYAYSLSKQNSHRPSRSDSVVVQAIPASLEASPTPPLADSPFTTDPVVDPDENSNEDIDANTISENLQKLSLQSHDQPRHFGMSSNYVLVQTLLDFKQEATGRTQEIHAETVKRPEFWNISPWQRDIQLLHAGPPLVFPDDDLLCDLIEIYFTHFEPYMPLLYRSSFEQSITEGLHYIDIGFGQVVLAVCALASRCSDDRRNMPEGTDSEHAMGWRWYRQISVKPSSFIEAPRLYDLQLCVLMITYLQASSISESSWVLLGVGMRLAQAIGIHRKRPGQPRTIERELWIRAFWSIVTFDTYASMFLGRPRVTTMDDFDVEYPADCDPEFWINPECPEKNFIQPPEIPSKAAFWLHFIKLLEIAGLVHRLIYPIRKSEHWRRLGVQGKSWNQKAVIELDSALNEWASAVPDQVKWDPNRADLIFFHQSVMLYTSYYWVQIQVHKPWIPRPDQDRILSGFPSLAICANASRTIIHVAETQRKRQTLEYPIPIPLPSVFVSAIMLLINYWRGKRLNSSLDARKEMCDVYRCFGILRPYERRFQGAGRMIDVLKGIISIGQLNTHPTSPPLANPAHNWITNSSISISNELAGYPSSSSSRIKNIESATGNSPDPQYSTNHGHINDSAPQIDPSPSSHLPFYTNELGTLPLFSSGLDTSPPAQADNTPARSDWSSAFNVCTLTDLSAPQIAFDPRDSIPEFYSATSNQLQHVVDETSNSAAWGLSPDDNNSRDGPGDWNLFLHNVDELFQSASVDFRMHVDEATKQN</sequence>
<dbReference type="GO" id="GO:0006351">
    <property type="term" value="P:DNA-templated transcription"/>
    <property type="evidence" value="ECO:0007669"/>
    <property type="project" value="InterPro"/>
</dbReference>
<dbReference type="AlphaFoldDB" id="A0A6A4I7Q0"/>
<feature type="region of interest" description="Disordered" evidence="2">
    <location>
        <begin position="103"/>
        <end position="126"/>
    </location>
</feature>
<dbReference type="PANTHER" id="PTHR46910:SF38">
    <property type="entry name" value="ZN(2)-C6 FUNGAL-TYPE DOMAIN-CONTAINING PROTEIN"/>
    <property type="match status" value="1"/>
</dbReference>
<dbReference type="GO" id="GO:0003677">
    <property type="term" value="F:DNA binding"/>
    <property type="evidence" value="ECO:0007669"/>
    <property type="project" value="InterPro"/>
</dbReference>
<feature type="region of interest" description="Disordered" evidence="2">
    <location>
        <begin position="666"/>
        <end position="703"/>
    </location>
</feature>
<evidence type="ECO:0000313" key="4">
    <source>
        <dbReference type="EMBL" id="KAE9406626.1"/>
    </source>
</evidence>
<keyword evidence="1" id="KW-0539">Nucleus</keyword>
<dbReference type="InterPro" id="IPR050987">
    <property type="entry name" value="AtrR-like"/>
</dbReference>
<dbReference type="SMART" id="SM00906">
    <property type="entry name" value="Fungal_trans"/>
    <property type="match status" value="1"/>
</dbReference>
<dbReference type="CDD" id="cd12148">
    <property type="entry name" value="fungal_TF_MHR"/>
    <property type="match status" value="1"/>
</dbReference>
<dbReference type="PANTHER" id="PTHR46910">
    <property type="entry name" value="TRANSCRIPTION FACTOR PDR1"/>
    <property type="match status" value="1"/>
</dbReference>
<feature type="region of interest" description="Disordered" evidence="2">
    <location>
        <begin position="19"/>
        <end position="38"/>
    </location>
</feature>